<feature type="transmembrane region" description="Helical" evidence="3">
    <location>
        <begin position="379"/>
        <end position="404"/>
    </location>
</feature>
<feature type="transmembrane region" description="Helical" evidence="3">
    <location>
        <begin position="442"/>
        <end position="464"/>
    </location>
</feature>
<dbReference type="InterPro" id="IPR050327">
    <property type="entry name" value="Proton-linked_MCT"/>
</dbReference>
<evidence type="ECO:0000256" key="3">
    <source>
        <dbReference type="SAM" id="Phobius"/>
    </source>
</evidence>
<accession>A0A8H5B1E0</accession>
<dbReference type="AlphaFoldDB" id="A0A8H5B1E0"/>
<comment type="similarity">
    <text evidence="2">Belongs to the major facilitator superfamily. Monocarboxylate porter (TC 2.A.1.13) family.</text>
</comment>
<dbReference type="InterPro" id="IPR011701">
    <property type="entry name" value="MFS"/>
</dbReference>
<sequence length="477" mass="51689">MAAVERLYSAKLFRSTNYTVRIVSFSHSYSLPSLVFITPMSTVDQTRHLQELSDVDEKPYLFTKPGGDVTHAARTTSGFTRVGWMTVTGSWMIMFSTFGYLYAFGVYQDYYTRVFLLNHSPSTIAWIGSFQLAMPFFCGIAAGKLYDAGYFHTMEVFGSALFVFSIFMLSLAKPLHYYQIFLSQGVGMGIGAGFTFTPTLSNISHQFYEIKALAGGIILSGTSAGALVFPIMLNHLIPPIGFGKAVRASAYIVLGFLVMGNCLIRRSARNVSSTDAAPLDIKSFFVDPPYILFIFGVLIALTGLYLPLIYIQLYAIEHGIDPTLAFYSIAIINGVSGIGRVAVNFFADVYGPFNVLIPVTVIAGACVFLLLAVHNAVSLVVISVFYGFFSGAWLSVALACLGALSRSPAEVGARTGLTLAIASFGLLGSAPIQGALLGSDFIWWKPAIFSGTLMLVSAAVDVTIRQVLIREKGTHKV</sequence>
<dbReference type="SUPFAM" id="SSF103473">
    <property type="entry name" value="MFS general substrate transporter"/>
    <property type="match status" value="1"/>
</dbReference>
<feature type="transmembrane region" description="Helical" evidence="3">
    <location>
        <begin position="324"/>
        <end position="343"/>
    </location>
</feature>
<feature type="transmembrane region" description="Helical" evidence="3">
    <location>
        <begin position="212"/>
        <end position="233"/>
    </location>
</feature>
<feature type="transmembrane region" description="Helical" evidence="3">
    <location>
        <begin position="82"/>
        <end position="103"/>
    </location>
</feature>
<feature type="transmembrane region" description="Helical" evidence="3">
    <location>
        <begin position="154"/>
        <end position="172"/>
    </location>
</feature>
<dbReference type="GO" id="GO:0022857">
    <property type="term" value="F:transmembrane transporter activity"/>
    <property type="evidence" value="ECO:0007669"/>
    <property type="project" value="InterPro"/>
</dbReference>
<dbReference type="OrthoDB" id="6499973at2759"/>
<feature type="transmembrane region" description="Helical" evidence="3">
    <location>
        <begin position="178"/>
        <end position="200"/>
    </location>
</feature>
<comment type="caution">
    <text evidence="4">The sequence shown here is derived from an EMBL/GenBank/DDBJ whole genome shotgun (WGS) entry which is preliminary data.</text>
</comment>
<dbReference type="InterPro" id="IPR036259">
    <property type="entry name" value="MFS_trans_sf"/>
</dbReference>
<feature type="transmembrane region" description="Helical" evidence="3">
    <location>
        <begin position="290"/>
        <end position="312"/>
    </location>
</feature>
<gene>
    <name evidence="4" type="ORF">D9619_007550</name>
</gene>
<feature type="transmembrane region" description="Helical" evidence="3">
    <location>
        <begin position="355"/>
        <end position="373"/>
    </location>
</feature>
<comment type="subcellular location">
    <subcellularLocation>
        <location evidence="1">Membrane</location>
        <topology evidence="1">Multi-pass membrane protein</topology>
    </subcellularLocation>
</comment>
<feature type="transmembrane region" description="Helical" evidence="3">
    <location>
        <begin position="416"/>
        <end position="436"/>
    </location>
</feature>
<keyword evidence="3" id="KW-0472">Membrane</keyword>
<protein>
    <recommendedName>
        <fullName evidence="6">Major facilitator superfamily (MFS) profile domain-containing protein</fullName>
    </recommendedName>
</protein>
<evidence type="ECO:0000313" key="4">
    <source>
        <dbReference type="EMBL" id="KAF5314975.1"/>
    </source>
</evidence>
<dbReference type="PANTHER" id="PTHR11360:SF234">
    <property type="entry name" value="MFS-TYPE TRANSPORTER DBAD-RELATED"/>
    <property type="match status" value="1"/>
</dbReference>
<dbReference type="Proteomes" id="UP000567179">
    <property type="component" value="Unassembled WGS sequence"/>
</dbReference>
<dbReference type="Pfam" id="PF07690">
    <property type="entry name" value="MFS_1"/>
    <property type="match status" value="1"/>
</dbReference>
<evidence type="ECO:0000313" key="5">
    <source>
        <dbReference type="Proteomes" id="UP000567179"/>
    </source>
</evidence>
<name>A0A8H5B1E0_9AGAR</name>
<keyword evidence="3" id="KW-0812">Transmembrane</keyword>
<dbReference type="GO" id="GO:0016020">
    <property type="term" value="C:membrane"/>
    <property type="evidence" value="ECO:0007669"/>
    <property type="project" value="UniProtKB-SubCell"/>
</dbReference>
<dbReference type="Gene3D" id="1.20.1250.20">
    <property type="entry name" value="MFS general substrate transporter like domains"/>
    <property type="match status" value="2"/>
</dbReference>
<feature type="transmembrane region" description="Helical" evidence="3">
    <location>
        <begin position="245"/>
        <end position="264"/>
    </location>
</feature>
<organism evidence="4 5">
    <name type="scientific">Psilocybe cf. subviscida</name>
    <dbReference type="NCBI Taxonomy" id="2480587"/>
    <lineage>
        <taxon>Eukaryota</taxon>
        <taxon>Fungi</taxon>
        <taxon>Dikarya</taxon>
        <taxon>Basidiomycota</taxon>
        <taxon>Agaricomycotina</taxon>
        <taxon>Agaricomycetes</taxon>
        <taxon>Agaricomycetidae</taxon>
        <taxon>Agaricales</taxon>
        <taxon>Agaricineae</taxon>
        <taxon>Strophariaceae</taxon>
        <taxon>Psilocybe</taxon>
    </lineage>
</organism>
<evidence type="ECO:0008006" key="6">
    <source>
        <dbReference type="Google" id="ProtNLM"/>
    </source>
</evidence>
<proteinExistence type="inferred from homology"/>
<feature type="transmembrane region" description="Helical" evidence="3">
    <location>
        <begin position="123"/>
        <end position="142"/>
    </location>
</feature>
<reference evidence="4 5" key="1">
    <citation type="journal article" date="2020" name="ISME J.">
        <title>Uncovering the hidden diversity of litter-decomposition mechanisms in mushroom-forming fungi.</title>
        <authorList>
            <person name="Floudas D."/>
            <person name="Bentzer J."/>
            <person name="Ahren D."/>
            <person name="Johansson T."/>
            <person name="Persson P."/>
            <person name="Tunlid A."/>
        </authorList>
    </citation>
    <scope>NUCLEOTIDE SEQUENCE [LARGE SCALE GENOMIC DNA]</scope>
    <source>
        <strain evidence="4 5">CBS 101986</strain>
    </source>
</reference>
<dbReference type="EMBL" id="JAACJJ010000043">
    <property type="protein sequence ID" value="KAF5314975.1"/>
    <property type="molecule type" value="Genomic_DNA"/>
</dbReference>
<evidence type="ECO:0000256" key="1">
    <source>
        <dbReference type="ARBA" id="ARBA00004141"/>
    </source>
</evidence>
<keyword evidence="5" id="KW-1185">Reference proteome</keyword>
<keyword evidence="3" id="KW-1133">Transmembrane helix</keyword>
<evidence type="ECO:0000256" key="2">
    <source>
        <dbReference type="ARBA" id="ARBA00006727"/>
    </source>
</evidence>
<dbReference type="PANTHER" id="PTHR11360">
    <property type="entry name" value="MONOCARBOXYLATE TRANSPORTER"/>
    <property type="match status" value="1"/>
</dbReference>